<accession>A0ABD3C4K3</accession>
<organism evidence="1 2">
    <name type="scientific">Castilleja foliolosa</name>
    <dbReference type="NCBI Taxonomy" id="1961234"/>
    <lineage>
        <taxon>Eukaryota</taxon>
        <taxon>Viridiplantae</taxon>
        <taxon>Streptophyta</taxon>
        <taxon>Embryophyta</taxon>
        <taxon>Tracheophyta</taxon>
        <taxon>Spermatophyta</taxon>
        <taxon>Magnoliopsida</taxon>
        <taxon>eudicotyledons</taxon>
        <taxon>Gunneridae</taxon>
        <taxon>Pentapetalae</taxon>
        <taxon>asterids</taxon>
        <taxon>lamiids</taxon>
        <taxon>Lamiales</taxon>
        <taxon>Orobanchaceae</taxon>
        <taxon>Pedicularideae</taxon>
        <taxon>Castillejinae</taxon>
        <taxon>Castilleja</taxon>
    </lineage>
</organism>
<evidence type="ECO:0000313" key="1">
    <source>
        <dbReference type="EMBL" id="KAL3624720.1"/>
    </source>
</evidence>
<dbReference type="EMBL" id="JAVIJP010000053">
    <property type="protein sequence ID" value="KAL3624720.1"/>
    <property type="molecule type" value="Genomic_DNA"/>
</dbReference>
<name>A0ABD3C4K3_9LAMI</name>
<evidence type="ECO:0000313" key="2">
    <source>
        <dbReference type="Proteomes" id="UP001632038"/>
    </source>
</evidence>
<comment type="caution">
    <text evidence="1">The sequence shown here is derived from an EMBL/GenBank/DDBJ whole genome shotgun (WGS) entry which is preliminary data.</text>
</comment>
<reference evidence="2" key="1">
    <citation type="journal article" date="2024" name="IScience">
        <title>Strigolactones Initiate the Formation of Haustorium-like Structures in Castilleja.</title>
        <authorList>
            <person name="Buerger M."/>
            <person name="Peterson D."/>
            <person name="Chory J."/>
        </authorList>
    </citation>
    <scope>NUCLEOTIDE SEQUENCE [LARGE SCALE GENOMIC DNA]</scope>
</reference>
<keyword evidence="2" id="KW-1185">Reference proteome</keyword>
<gene>
    <name evidence="1" type="ORF">CASFOL_031388</name>
</gene>
<dbReference type="Proteomes" id="UP001632038">
    <property type="component" value="Unassembled WGS sequence"/>
</dbReference>
<sequence>MNKELVKREVDETMARKGDKRKKVGKLNVPTEGVITGEVLAEEVEVPEQVNDNTLSDIPGKTREVTEELVTVRTDGYNRQLPFFKISNCNRTA</sequence>
<dbReference type="AlphaFoldDB" id="A0ABD3C4K3"/>
<proteinExistence type="predicted"/>
<protein>
    <submittedName>
        <fullName evidence="1">Uncharacterized protein</fullName>
    </submittedName>
</protein>